<dbReference type="InterPro" id="IPR016181">
    <property type="entry name" value="Acyl_CoA_acyltransferase"/>
</dbReference>
<dbReference type="GO" id="GO:0004402">
    <property type="term" value="F:histone acetyltransferase activity"/>
    <property type="evidence" value="ECO:0007669"/>
    <property type="project" value="InterPro"/>
</dbReference>
<dbReference type="WBParaSite" id="TTAC_0000437701-mRNA-1">
    <property type="protein sequence ID" value="TTAC_0000437701-mRNA-1"/>
    <property type="gene ID" value="TTAC_0000437701"/>
</dbReference>
<dbReference type="EC" id="2.3.1.48" evidence="2"/>
<name>A0A0R3WUD7_HYDTA</name>
<evidence type="ECO:0000256" key="4">
    <source>
        <dbReference type="PIRSR" id="PIRSR602717-51"/>
    </source>
</evidence>
<feature type="domain" description="MYST-type HAT" evidence="5">
    <location>
        <begin position="1"/>
        <end position="67"/>
    </location>
</feature>
<dbReference type="GO" id="GO:0006355">
    <property type="term" value="P:regulation of DNA-templated transcription"/>
    <property type="evidence" value="ECO:0007669"/>
    <property type="project" value="InterPro"/>
</dbReference>
<evidence type="ECO:0000259" key="5">
    <source>
        <dbReference type="PROSITE" id="PS51726"/>
    </source>
</evidence>
<proteinExistence type="inferred from homology"/>
<evidence type="ECO:0000256" key="1">
    <source>
        <dbReference type="ARBA" id="ARBA00010107"/>
    </source>
</evidence>
<evidence type="ECO:0000313" key="6">
    <source>
        <dbReference type="WBParaSite" id="TTAC_0000437701-mRNA-1"/>
    </source>
</evidence>
<accession>A0A0R3WUD7</accession>
<dbReference type="InterPro" id="IPR002717">
    <property type="entry name" value="HAT_MYST-type"/>
</dbReference>
<dbReference type="PROSITE" id="PS51726">
    <property type="entry name" value="MYST_HAT"/>
    <property type="match status" value="1"/>
</dbReference>
<organism evidence="6">
    <name type="scientific">Hydatigena taeniaeformis</name>
    <name type="common">Feline tapeworm</name>
    <name type="synonym">Taenia taeniaeformis</name>
    <dbReference type="NCBI Taxonomy" id="6205"/>
    <lineage>
        <taxon>Eukaryota</taxon>
        <taxon>Metazoa</taxon>
        <taxon>Spiralia</taxon>
        <taxon>Lophotrochozoa</taxon>
        <taxon>Platyhelminthes</taxon>
        <taxon>Cestoda</taxon>
        <taxon>Eucestoda</taxon>
        <taxon>Cyclophyllidea</taxon>
        <taxon>Taeniidae</taxon>
        <taxon>Hydatigera</taxon>
    </lineage>
</organism>
<reference evidence="6" key="1">
    <citation type="submission" date="2017-02" db="UniProtKB">
        <authorList>
            <consortium name="WormBaseParasite"/>
        </authorList>
    </citation>
    <scope>IDENTIFICATION</scope>
</reference>
<protein>
    <recommendedName>
        <fullName evidence="2">histone acetyltransferase</fullName>
        <ecNumber evidence="2">2.3.1.48</ecNumber>
    </recommendedName>
</protein>
<dbReference type="AlphaFoldDB" id="A0A0R3WUD7"/>
<dbReference type="STRING" id="6205.A0A0R3WUD7"/>
<dbReference type="Gene3D" id="3.40.630.30">
    <property type="match status" value="1"/>
</dbReference>
<evidence type="ECO:0000256" key="2">
    <source>
        <dbReference type="ARBA" id="ARBA00013184"/>
    </source>
</evidence>
<feature type="active site" description="Proton donor/acceptor" evidence="4">
    <location>
        <position position="12"/>
    </location>
</feature>
<evidence type="ECO:0000256" key="3">
    <source>
        <dbReference type="ARBA" id="ARBA00022990"/>
    </source>
</evidence>
<sequence length="67" mass="7927">LSRLEGRLGTPERPLSEQGLLVYRRYWRWVLLSFLQPYRHKDVSFEGPSPPALFFSKCPIVPRWVVV</sequence>
<keyword evidence="3" id="KW-0007">Acetylation</keyword>
<comment type="similarity">
    <text evidence="1">Belongs to the MYST (SAS/MOZ) family.</text>
</comment>
<dbReference type="Gene3D" id="1.10.10.10">
    <property type="entry name" value="Winged helix-like DNA-binding domain superfamily/Winged helix DNA-binding domain"/>
    <property type="match status" value="1"/>
</dbReference>
<dbReference type="SUPFAM" id="SSF55729">
    <property type="entry name" value="Acyl-CoA N-acyltransferases (Nat)"/>
    <property type="match status" value="1"/>
</dbReference>
<dbReference type="Pfam" id="PF01853">
    <property type="entry name" value="MOZ_SAS"/>
    <property type="match status" value="1"/>
</dbReference>
<dbReference type="InterPro" id="IPR036388">
    <property type="entry name" value="WH-like_DNA-bd_sf"/>
</dbReference>